<dbReference type="Proteomes" id="UP000306050">
    <property type="component" value="Chromosome SGRAM_4"/>
</dbReference>
<feature type="compositionally biased region" description="Low complexity" evidence="1">
    <location>
        <begin position="8"/>
        <end position="22"/>
    </location>
</feature>
<evidence type="ECO:0000256" key="1">
    <source>
        <dbReference type="SAM" id="MobiDB-lite"/>
    </source>
</evidence>
<protein>
    <submittedName>
        <fullName evidence="2">Uncharacterized protein</fullName>
    </submittedName>
</protein>
<comment type="caution">
    <text evidence="2">The sequence shown here is derived from an EMBL/GenBank/DDBJ whole genome shotgun (WGS) entry which is preliminary data.</text>
</comment>
<gene>
    <name evidence="2" type="ORF">EX895_004682</name>
</gene>
<organism evidence="2 3">
    <name type="scientific">Sporisorium graminicola</name>
    <dbReference type="NCBI Taxonomy" id="280036"/>
    <lineage>
        <taxon>Eukaryota</taxon>
        <taxon>Fungi</taxon>
        <taxon>Dikarya</taxon>
        <taxon>Basidiomycota</taxon>
        <taxon>Ustilaginomycotina</taxon>
        <taxon>Ustilaginomycetes</taxon>
        <taxon>Ustilaginales</taxon>
        <taxon>Ustilaginaceae</taxon>
        <taxon>Sporisorium</taxon>
    </lineage>
</organism>
<keyword evidence="3" id="KW-1185">Reference proteome</keyword>
<evidence type="ECO:0000313" key="3">
    <source>
        <dbReference type="Proteomes" id="UP000306050"/>
    </source>
</evidence>
<accession>A0A4U7KQH2</accession>
<dbReference type="OrthoDB" id="2553720at2759"/>
<dbReference type="AlphaFoldDB" id="A0A4U7KQH2"/>
<dbReference type="GeneID" id="40727577"/>
<reference evidence="2 3" key="1">
    <citation type="submission" date="2019-05" db="EMBL/GenBank/DDBJ databases">
        <title>Sporisorium graminicola CBS 10092 draft sequencing and annotation.</title>
        <authorList>
            <person name="Solano-Gonzalez S."/>
            <person name="Caddick M.X."/>
            <person name="Darby A."/>
        </authorList>
    </citation>
    <scope>NUCLEOTIDE SEQUENCE [LARGE SCALE GENOMIC DNA]</scope>
    <source>
        <strain evidence="2 3">CBS 10092</strain>
    </source>
</reference>
<evidence type="ECO:0000313" key="2">
    <source>
        <dbReference type="EMBL" id="TKY86533.1"/>
    </source>
</evidence>
<feature type="compositionally biased region" description="Polar residues" evidence="1">
    <location>
        <begin position="101"/>
        <end position="111"/>
    </location>
</feature>
<proteinExistence type="predicted"/>
<dbReference type="KEGG" id="sgra:EX895_004682"/>
<dbReference type="EMBL" id="SRRM01000017">
    <property type="protein sequence ID" value="TKY86533.1"/>
    <property type="molecule type" value="Genomic_DNA"/>
</dbReference>
<name>A0A4U7KQH2_9BASI</name>
<feature type="region of interest" description="Disordered" evidence="1">
    <location>
        <begin position="1"/>
        <end position="66"/>
    </location>
</feature>
<sequence>MVAASVAPSPCLSESLSRSPSASPSPCPSPAFSTLLDLQPASKHADEPRKMGLPPMPSSPIPRKMTRNPFERYLSVEAARQGGSCGLQARFAMAVGRGGRQSRSVAESMETQVDDADHEMAERGFSPEVLGRPLVLKRGGSEVSVGGGRMMDMDE</sequence>
<feature type="region of interest" description="Disordered" evidence="1">
    <location>
        <begin position="98"/>
        <end position="127"/>
    </location>
</feature>
<dbReference type="RefSeq" id="XP_029738518.1">
    <property type="nucleotide sequence ID" value="XM_029885276.1"/>
</dbReference>